<comment type="caution">
    <text evidence="1">The sequence shown here is derived from an EMBL/GenBank/DDBJ whole genome shotgun (WGS) entry which is preliminary data.</text>
</comment>
<dbReference type="InterPro" id="IPR010921">
    <property type="entry name" value="Trp_repressor/repl_initiator"/>
</dbReference>
<proteinExistence type="predicted"/>
<dbReference type="Proteomes" id="UP000033995">
    <property type="component" value="Unassembled WGS sequence"/>
</dbReference>
<dbReference type="AlphaFoldDB" id="A0A0G0CXY9"/>
<evidence type="ECO:0008006" key="3">
    <source>
        <dbReference type="Google" id="ProtNLM"/>
    </source>
</evidence>
<dbReference type="InterPro" id="IPR000831">
    <property type="entry name" value="Trp_repress"/>
</dbReference>
<gene>
    <name evidence="1" type="ORF">UR38_C0001G0038</name>
</gene>
<dbReference type="InterPro" id="IPR013368">
    <property type="entry name" value="YecD_YerC"/>
</dbReference>
<dbReference type="PANTHER" id="PTHR40080">
    <property type="entry name" value="LMO1763 PROTEIN"/>
    <property type="match status" value="1"/>
</dbReference>
<name>A0A0G0CXY9_9BACT</name>
<dbReference type="EMBL" id="LBOZ01000001">
    <property type="protein sequence ID" value="KKP48242.1"/>
    <property type="molecule type" value="Genomic_DNA"/>
</dbReference>
<evidence type="ECO:0000313" key="2">
    <source>
        <dbReference type="Proteomes" id="UP000033995"/>
    </source>
</evidence>
<organism evidence="1 2">
    <name type="scientific">Candidatus Woesebacteria bacterium GW2011_GWA2_33_28</name>
    <dbReference type="NCBI Taxonomy" id="1618561"/>
    <lineage>
        <taxon>Bacteria</taxon>
        <taxon>Candidatus Woeseibacteriota</taxon>
    </lineage>
</organism>
<evidence type="ECO:0000313" key="1">
    <source>
        <dbReference type="EMBL" id="KKP48242.1"/>
    </source>
</evidence>
<protein>
    <recommendedName>
        <fullName evidence="3">TrpR like protein, YerC/YecD</fullName>
    </recommendedName>
</protein>
<reference evidence="1 2" key="1">
    <citation type="journal article" date="2015" name="Nature">
        <title>rRNA introns, odd ribosomes, and small enigmatic genomes across a large radiation of phyla.</title>
        <authorList>
            <person name="Brown C.T."/>
            <person name="Hug L.A."/>
            <person name="Thomas B.C."/>
            <person name="Sharon I."/>
            <person name="Castelle C.J."/>
            <person name="Singh A."/>
            <person name="Wilkins M.J."/>
            <person name="Williams K.H."/>
            <person name="Banfield J.F."/>
        </authorList>
    </citation>
    <scope>NUCLEOTIDE SEQUENCE [LARGE SCALE GENOMIC DNA]</scope>
</reference>
<sequence length="146" mass="16813">MTQISKYRVSQKVNDQISDIFFQTVANLTQKKQVLEFFSEFLTPTEKIMLSKRLAIGYLLARGYEYREISKVLKVSTATVGNFARLYKHGTSYRKIVDKILSKIKTKEMFLDFVEGFADIGAIGGAKSAGWFELRNEIRKKKQNIL</sequence>
<dbReference type="Pfam" id="PF01371">
    <property type="entry name" value="Trp_repressor"/>
    <property type="match status" value="1"/>
</dbReference>
<dbReference type="GO" id="GO:0003700">
    <property type="term" value="F:DNA-binding transcription factor activity"/>
    <property type="evidence" value="ECO:0007669"/>
    <property type="project" value="InterPro"/>
</dbReference>
<dbReference type="Gene3D" id="1.10.1270.10">
    <property type="entry name" value="TrpR-like"/>
    <property type="match status" value="1"/>
</dbReference>
<dbReference type="SUPFAM" id="SSF48295">
    <property type="entry name" value="TrpR-like"/>
    <property type="match status" value="1"/>
</dbReference>
<accession>A0A0G0CXY9</accession>
<dbReference type="GO" id="GO:0043565">
    <property type="term" value="F:sequence-specific DNA binding"/>
    <property type="evidence" value="ECO:0007669"/>
    <property type="project" value="InterPro"/>
</dbReference>
<dbReference type="PANTHER" id="PTHR40080:SF1">
    <property type="entry name" value="TRPR-LIKE PROTEIN YERC_YECD"/>
    <property type="match status" value="1"/>
</dbReference>
<dbReference type="InterPro" id="IPR038116">
    <property type="entry name" value="TrpR-like_sf"/>
</dbReference>